<dbReference type="AlphaFoldDB" id="A0A512NQJ4"/>
<dbReference type="Proteomes" id="UP000321058">
    <property type="component" value="Unassembled WGS sequence"/>
</dbReference>
<accession>A0A512NQJ4</accession>
<protein>
    <submittedName>
        <fullName evidence="1">Uncharacterized protein</fullName>
    </submittedName>
</protein>
<evidence type="ECO:0000313" key="1">
    <source>
        <dbReference type="EMBL" id="GEP61223.1"/>
    </source>
</evidence>
<sequence>MEWSFRNNHPNIAYMQLYAVEGQRVYPDVNKYYKLDDSDAHPSKIKCWEGEKICYGAWVNKRTEWGVGRDNKHRCKDCCVSCTGGNVGTINLNP</sequence>
<keyword evidence="2" id="KW-1185">Reference proteome</keyword>
<evidence type="ECO:0000313" key="2">
    <source>
        <dbReference type="Proteomes" id="UP000321058"/>
    </source>
</evidence>
<reference evidence="1 2" key="1">
    <citation type="submission" date="2019-07" db="EMBL/GenBank/DDBJ databases">
        <title>Whole genome shotgun sequence of Reyranella soli NBRC 108950.</title>
        <authorList>
            <person name="Hosoyama A."/>
            <person name="Uohara A."/>
            <person name="Ohji S."/>
            <person name="Ichikawa N."/>
        </authorList>
    </citation>
    <scope>NUCLEOTIDE SEQUENCE [LARGE SCALE GENOMIC DNA]</scope>
    <source>
        <strain evidence="1 2">NBRC 108950</strain>
    </source>
</reference>
<name>A0A512NQJ4_9HYPH</name>
<proteinExistence type="predicted"/>
<dbReference type="EMBL" id="BKAJ01000207">
    <property type="protein sequence ID" value="GEP61223.1"/>
    <property type="molecule type" value="Genomic_DNA"/>
</dbReference>
<gene>
    <name evidence="1" type="ORF">RSO01_83890</name>
</gene>
<organism evidence="1 2">
    <name type="scientific">Reyranella soli</name>
    <dbReference type="NCBI Taxonomy" id="1230389"/>
    <lineage>
        <taxon>Bacteria</taxon>
        <taxon>Pseudomonadati</taxon>
        <taxon>Pseudomonadota</taxon>
        <taxon>Alphaproteobacteria</taxon>
        <taxon>Hyphomicrobiales</taxon>
        <taxon>Reyranellaceae</taxon>
        <taxon>Reyranella</taxon>
    </lineage>
</organism>
<comment type="caution">
    <text evidence="1">The sequence shown here is derived from an EMBL/GenBank/DDBJ whole genome shotgun (WGS) entry which is preliminary data.</text>
</comment>